<feature type="non-terminal residue" evidence="1">
    <location>
        <position position="89"/>
    </location>
</feature>
<sequence length="89" mass="10377">WLLDQVKAGHLIQDLKINILQAIQFAIRGWEETDEFLMLNDKNIVYEVFSDDQIIKELAYIFKKDDSVESANKNITEIDDEDDSIETIT</sequence>
<dbReference type="Proteomes" id="UP000789702">
    <property type="component" value="Unassembled WGS sequence"/>
</dbReference>
<reference evidence="1" key="1">
    <citation type="submission" date="2021-06" db="EMBL/GenBank/DDBJ databases">
        <authorList>
            <person name="Kallberg Y."/>
            <person name="Tangrot J."/>
            <person name="Rosling A."/>
        </authorList>
    </citation>
    <scope>NUCLEOTIDE SEQUENCE</scope>
    <source>
        <strain evidence="1">IL203A</strain>
    </source>
</reference>
<feature type="non-terminal residue" evidence="1">
    <location>
        <position position="1"/>
    </location>
</feature>
<gene>
    <name evidence="1" type="ORF">DHETER_LOCUS16122</name>
</gene>
<name>A0ACA9R4V6_9GLOM</name>
<dbReference type="EMBL" id="CAJVPU010059817">
    <property type="protein sequence ID" value="CAG8775994.1"/>
    <property type="molecule type" value="Genomic_DNA"/>
</dbReference>
<keyword evidence="2" id="KW-1185">Reference proteome</keyword>
<proteinExistence type="predicted"/>
<accession>A0ACA9R4V6</accession>
<protein>
    <submittedName>
        <fullName evidence="1">1793_t:CDS:1</fullName>
    </submittedName>
</protein>
<comment type="caution">
    <text evidence="1">The sequence shown here is derived from an EMBL/GenBank/DDBJ whole genome shotgun (WGS) entry which is preliminary data.</text>
</comment>
<evidence type="ECO:0000313" key="2">
    <source>
        <dbReference type="Proteomes" id="UP000789702"/>
    </source>
</evidence>
<evidence type="ECO:0000313" key="1">
    <source>
        <dbReference type="EMBL" id="CAG8775994.1"/>
    </source>
</evidence>
<organism evidence="1 2">
    <name type="scientific">Dentiscutata heterogama</name>
    <dbReference type="NCBI Taxonomy" id="1316150"/>
    <lineage>
        <taxon>Eukaryota</taxon>
        <taxon>Fungi</taxon>
        <taxon>Fungi incertae sedis</taxon>
        <taxon>Mucoromycota</taxon>
        <taxon>Glomeromycotina</taxon>
        <taxon>Glomeromycetes</taxon>
        <taxon>Diversisporales</taxon>
        <taxon>Gigasporaceae</taxon>
        <taxon>Dentiscutata</taxon>
    </lineage>
</organism>